<dbReference type="SUPFAM" id="SSF46955">
    <property type="entry name" value="Putative DNA-binding domain"/>
    <property type="match status" value="1"/>
</dbReference>
<accession>A0A4R6KBL5</accession>
<evidence type="ECO:0000259" key="1">
    <source>
        <dbReference type="Pfam" id="PF12728"/>
    </source>
</evidence>
<evidence type="ECO:0000313" key="2">
    <source>
        <dbReference type="EMBL" id="TDO47412.1"/>
    </source>
</evidence>
<dbReference type="RefSeq" id="WP_133801760.1">
    <property type="nucleotide sequence ID" value="NZ_SNWQ01000009.1"/>
</dbReference>
<feature type="domain" description="Helix-turn-helix" evidence="1">
    <location>
        <begin position="34"/>
        <end position="79"/>
    </location>
</feature>
<dbReference type="NCBIfam" id="TIGR01764">
    <property type="entry name" value="excise"/>
    <property type="match status" value="1"/>
</dbReference>
<proteinExistence type="predicted"/>
<name>A0A4R6KBL5_9ACTN</name>
<dbReference type="InterPro" id="IPR041657">
    <property type="entry name" value="HTH_17"/>
</dbReference>
<comment type="caution">
    <text evidence="2">The sequence shown here is derived from an EMBL/GenBank/DDBJ whole genome shotgun (WGS) entry which is preliminary data.</text>
</comment>
<organism evidence="2 3">
    <name type="scientific">Kribbella caucasensis</name>
    <dbReference type="NCBI Taxonomy" id="2512215"/>
    <lineage>
        <taxon>Bacteria</taxon>
        <taxon>Bacillati</taxon>
        <taxon>Actinomycetota</taxon>
        <taxon>Actinomycetes</taxon>
        <taxon>Propionibacteriales</taxon>
        <taxon>Kribbellaceae</taxon>
        <taxon>Kribbella</taxon>
    </lineage>
</organism>
<evidence type="ECO:0000313" key="3">
    <source>
        <dbReference type="Proteomes" id="UP000295388"/>
    </source>
</evidence>
<dbReference type="OrthoDB" id="4949931at2"/>
<sequence>MTAQEDAGLSDSMRLLADAIARLGVKSTVGVDELLTVDDLAVVLKIPARTIKDQLAAGLLPHHRFGKHYRFDAEDVKEILHMTAKKPVNRPTRSRSARVA</sequence>
<keyword evidence="3" id="KW-1185">Reference proteome</keyword>
<dbReference type="Proteomes" id="UP000295388">
    <property type="component" value="Unassembled WGS sequence"/>
</dbReference>
<protein>
    <submittedName>
        <fullName evidence="2">Excisionase family DNA binding protein</fullName>
    </submittedName>
</protein>
<dbReference type="InterPro" id="IPR009061">
    <property type="entry name" value="DNA-bd_dom_put_sf"/>
</dbReference>
<dbReference type="EMBL" id="SNWQ01000009">
    <property type="protein sequence ID" value="TDO47412.1"/>
    <property type="molecule type" value="Genomic_DNA"/>
</dbReference>
<reference evidence="2 3" key="1">
    <citation type="submission" date="2019-03" db="EMBL/GenBank/DDBJ databases">
        <title>Genomic Encyclopedia of Type Strains, Phase III (KMG-III): the genomes of soil and plant-associated and newly described type strains.</title>
        <authorList>
            <person name="Whitman W."/>
        </authorList>
    </citation>
    <scope>NUCLEOTIDE SEQUENCE [LARGE SCALE GENOMIC DNA]</scope>
    <source>
        <strain evidence="2 3">VKM Ac-2527</strain>
    </source>
</reference>
<dbReference type="GO" id="GO:0003677">
    <property type="term" value="F:DNA binding"/>
    <property type="evidence" value="ECO:0007669"/>
    <property type="project" value="InterPro"/>
</dbReference>
<dbReference type="Pfam" id="PF12728">
    <property type="entry name" value="HTH_17"/>
    <property type="match status" value="1"/>
</dbReference>
<dbReference type="AlphaFoldDB" id="A0A4R6KBL5"/>
<dbReference type="InterPro" id="IPR010093">
    <property type="entry name" value="SinI_DNA-bd"/>
</dbReference>
<gene>
    <name evidence="2" type="ORF">EV643_109310</name>
</gene>